<dbReference type="InterPro" id="IPR049030">
    <property type="entry name" value="AI2M-like_HNH"/>
</dbReference>
<feature type="domain" description="Reverse transcriptase" evidence="1">
    <location>
        <begin position="69"/>
        <end position="367"/>
    </location>
</feature>
<dbReference type="PROSITE" id="PS50878">
    <property type="entry name" value="RT_POL"/>
    <property type="match status" value="1"/>
</dbReference>
<dbReference type="KEGG" id="cfem:HCR03_19330"/>
<dbReference type="PANTHER" id="PTHR34047:SF8">
    <property type="entry name" value="PROTEIN YKFC"/>
    <property type="match status" value="1"/>
</dbReference>
<gene>
    <name evidence="2" type="ORF">HCR03_19330</name>
</gene>
<name>A0A7G8TAT9_9FIRM</name>
<dbReference type="RefSeq" id="WP_187035995.1">
    <property type="nucleotide sequence ID" value="NZ_CP060286.1"/>
</dbReference>
<proteinExistence type="predicted"/>
<dbReference type="SUPFAM" id="SSF56672">
    <property type="entry name" value="DNA/RNA polymerases"/>
    <property type="match status" value="1"/>
</dbReference>
<dbReference type="Proteomes" id="UP000515909">
    <property type="component" value="Chromosome"/>
</dbReference>
<accession>A0A7G8TAT9</accession>
<dbReference type="PANTHER" id="PTHR34047">
    <property type="entry name" value="NUCLEAR INTRON MATURASE 1, MITOCHONDRIAL-RELATED"/>
    <property type="match status" value="1"/>
</dbReference>
<dbReference type="Pfam" id="PF01348">
    <property type="entry name" value="Intron_maturas2"/>
    <property type="match status" value="1"/>
</dbReference>
<organism evidence="2 3">
    <name type="scientific">Caproicibacter fermentans</name>
    <dbReference type="NCBI Taxonomy" id="2576756"/>
    <lineage>
        <taxon>Bacteria</taxon>
        <taxon>Bacillati</taxon>
        <taxon>Bacillota</taxon>
        <taxon>Clostridia</taxon>
        <taxon>Eubacteriales</taxon>
        <taxon>Acutalibacteraceae</taxon>
        <taxon>Caproicibacter</taxon>
    </lineage>
</organism>
<dbReference type="GO" id="GO:0003964">
    <property type="term" value="F:RNA-directed DNA polymerase activity"/>
    <property type="evidence" value="ECO:0007669"/>
    <property type="project" value="UniProtKB-KW"/>
</dbReference>
<dbReference type="AlphaFoldDB" id="A0A7G8TAT9"/>
<dbReference type="CDD" id="cd01651">
    <property type="entry name" value="RT_G2_intron"/>
    <property type="match status" value="1"/>
</dbReference>
<evidence type="ECO:0000259" key="1">
    <source>
        <dbReference type="PROSITE" id="PS50878"/>
    </source>
</evidence>
<reference evidence="2 3" key="1">
    <citation type="submission" date="2020-08" db="EMBL/GenBank/DDBJ databases">
        <title>The isolate Caproiciproducens sp. 7D4C2 produces n-caproate at mildly acidic conditions from hexoses: genome and rBOX comparison with related strains and chain-elongating bacteria.</title>
        <authorList>
            <person name="Esquivel-Elizondo S."/>
            <person name="Bagci C."/>
            <person name="Temovska M."/>
            <person name="Jeon B.S."/>
            <person name="Bessarab I."/>
            <person name="Williams R.B.H."/>
            <person name="Huson D.H."/>
            <person name="Angenent L.T."/>
        </authorList>
    </citation>
    <scope>NUCLEOTIDE SEQUENCE [LARGE SCALE GENOMIC DNA]</scope>
    <source>
        <strain evidence="2 3">7D4C2</strain>
    </source>
</reference>
<keyword evidence="2" id="KW-0808">Transferase</keyword>
<evidence type="ECO:0000313" key="3">
    <source>
        <dbReference type="Proteomes" id="UP000515909"/>
    </source>
</evidence>
<dbReference type="InterPro" id="IPR003615">
    <property type="entry name" value="HNH_nuc"/>
</dbReference>
<protein>
    <submittedName>
        <fullName evidence="2">Group II intron reverse transcriptase/maturase</fullName>
    </submittedName>
</protein>
<dbReference type="GO" id="GO:0006397">
    <property type="term" value="P:mRNA processing"/>
    <property type="evidence" value="ECO:0007669"/>
    <property type="project" value="InterPro"/>
</dbReference>
<keyword evidence="2" id="KW-0548">Nucleotidyltransferase</keyword>
<dbReference type="InterPro" id="IPR051083">
    <property type="entry name" value="GrpII_Intron_Splice-Mob/Def"/>
</dbReference>
<dbReference type="InterPro" id="IPR000477">
    <property type="entry name" value="RT_dom"/>
</dbReference>
<dbReference type="CDD" id="cd00085">
    <property type="entry name" value="HNHc"/>
    <property type="match status" value="1"/>
</dbReference>
<keyword evidence="2" id="KW-0695">RNA-directed DNA polymerase</keyword>
<evidence type="ECO:0000313" key="2">
    <source>
        <dbReference type="EMBL" id="QNK40730.1"/>
    </source>
</evidence>
<dbReference type="EMBL" id="CP060286">
    <property type="protein sequence ID" value="QNK40730.1"/>
    <property type="molecule type" value="Genomic_DNA"/>
</dbReference>
<dbReference type="Pfam" id="PF21368">
    <property type="entry name" value="AI2M-like_HNH"/>
    <property type="match status" value="1"/>
</dbReference>
<dbReference type="Pfam" id="PF00078">
    <property type="entry name" value="RVT_1"/>
    <property type="match status" value="2"/>
</dbReference>
<dbReference type="InterPro" id="IPR043502">
    <property type="entry name" value="DNA/RNA_pol_sf"/>
</dbReference>
<dbReference type="InterPro" id="IPR024937">
    <property type="entry name" value="Domain_X"/>
</dbReference>
<sequence>MRNPIDVLNSLSDKSKNLSYRFERLYRNLYNPEFYLLAYKNIYSNKGSMTPGVNGITIDGMSSQRISKLIESLKDRSYCPSPARRTYIAKKSNPTKKRPLGIPSGDDKLVQEVVRMILESIYEPTFSDASHGFRPKKSCHTALVKIQKTFTGAKWFVEGDIKACFDSFDHHVLIDILRKRINDEAFIDLMWKFLKAGYMEQWQYHMTYSGTPQGSGISPILANIYLNELDRYMEEYKAKVNSMVRTVNPAHRNMASRIFHYKAKNDAIWDSLSAEEQKQRAKTLRQMQAEQRSLPTHPVQETSYKALQYVRYADDFIVGVIGSQEDAETLKQDLTIFLKEKLGLTLSAEKTKITNTAQCARFLGYDIFVSRSQDIKRLKNGKRQRVYSGVVQLRMPHEKWTAKLLEYGAIRISKDTSGKERWKAMPRGKLMNKTDIDILSRYNAEIRGYYNYYSIAGNVSTLNHFSSLMKYSMLKTFGSKYRCQVSKIRQRYIKDGEFTVQYETKSGPKEAIYYHGGFRKKAEPSLGQVDMLEIYKKYDKPNSLAVRLRAKKCELCGIECSGLEIHQVKRLKDLTGQSEWEMEMLRRRRKTLAVCPSCHHEIHNSMKS</sequence>